<gene>
    <name evidence="2" type="ORF">HKD21_10380</name>
</gene>
<reference evidence="2 3" key="2">
    <citation type="submission" date="2020-11" db="EMBL/GenBank/DDBJ databases">
        <title>Description of novel Gluconobacter species.</title>
        <authorList>
            <person name="Cleenwerck I."/>
            <person name="Cnockaert M."/>
            <person name="Borremans W."/>
            <person name="Wieme A.D."/>
            <person name="De Vuyst L."/>
            <person name="Vandamme P."/>
        </authorList>
    </citation>
    <scope>NUCLEOTIDE SEQUENCE [LARGE SCALE GENOMIC DNA]</scope>
    <source>
        <strain evidence="2 3">LMG 27748</strain>
    </source>
</reference>
<feature type="region of interest" description="Disordered" evidence="1">
    <location>
        <begin position="298"/>
        <end position="334"/>
    </location>
</feature>
<reference evidence="3" key="1">
    <citation type="submission" date="2020-04" db="EMBL/GenBank/DDBJ databases">
        <title>Description of novel Gluconacetobacter.</title>
        <authorList>
            <person name="Sombolestani A."/>
        </authorList>
    </citation>
    <scope>NUCLEOTIDE SEQUENCE [LARGE SCALE GENOMIC DNA]</scope>
    <source>
        <strain evidence="3">LMG 27748</strain>
    </source>
</reference>
<dbReference type="Proteomes" id="UP000630952">
    <property type="component" value="Unassembled WGS sequence"/>
</dbReference>
<organism evidence="2 3">
    <name type="scientific">Gluconobacter cerevisiae</name>
    <dbReference type="NCBI Taxonomy" id="1379734"/>
    <lineage>
        <taxon>Bacteria</taxon>
        <taxon>Pseudomonadati</taxon>
        <taxon>Pseudomonadota</taxon>
        <taxon>Alphaproteobacteria</taxon>
        <taxon>Acetobacterales</taxon>
        <taxon>Acetobacteraceae</taxon>
        <taxon>Gluconobacter</taxon>
    </lineage>
</organism>
<dbReference type="InterPro" id="IPR016913">
    <property type="entry name" value="UCP029215"/>
</dbReference>
<dbReference type="EMBL" id="JABCQO010000008">
    <property type="protein sequence ID" value="MBF0877251.1"/>
    <property type="molecule type" value="Genomic_DNA"/>
</dbReference>
<dbReference type="Pfam" id="PF09979">
    <property type="entry name" value="DUF2213"/>
    <property type="match status" value="1"/>
</dbReference>
<name>A0ABR9YF11_9PROT</name>
<dbReference type="RefSeq" id="WP_194255621.1">
    <property type="nucleotide sequence ID" value="NZ_JABCQO010000008.1"/>
</dbReference>
<evidence type="ECO:0000313" key="2">
    <source>
        <dbReference type="EMBL" id="MBF0877251.1"/>
    </source>
</evidence>
<sequence>MTDILAYDRMGSVRTVDADGRLRVARTPISKANICPYRGNEIPGWDKLGLHPERIYRLLRDPQELEKAAHTFNGLPVLEEHYHVTADDPRRDLVIGTTGNEASFEAPFLYDSLVIWDGPSIERIKSGEQRELSSAYRYRPDMTAGVFNGEPYDGVMRDIIGSHVAVVPAGRAGPDVLVADSKPENINMPKNMTLRDKLLASVTPFLAKDADLEACKKAMDDDLNDKTATDDAADTLRNLLSGRVPDDVMDQVLALFQNEATGGDLGVATDDDIETRREKLKAAGLTDDEVDKCLGALTATASDEETTEADRQREAEGARQADAERTAREKADEIQSAMDAKLKTAVADAERNTIRRMNELHAARDAVKPFVGTVAMDSAENVYGFALKKEGYDLSGIPGSAYRAMFTQHAKSKAIATKAPGLATDSAASVSFLEKFPSLTRIKGA</sequence>
<proteinExistence type="predicted"/>
<comment type="caution">
    <text evidence="2">The sequence shown here is derived from an EMBL/GenBank/DDBJ whole genome shotgun (WGS) entry which is preliminary data.</text>
</comment>
<accession>A0ABR9YF11</accession>
<evidence type="ECO:0000256" key="1">
    <source>
        <dbReference type="SAM" id="MobiDB-lite"/>
    </source>
</evidence>
<protein>
    <submittedName>
        <fullName evidence="2">DUF2213 domain-containing protein</fullName>
    </submittedName>
</protein>
<evidence type="ECO:0000313" key="3">
    <source>
        <dbReference type="Proteomes" id="UP000630952"/>
    </source>
</evidence>
<feature type="compositionally biased region" description="Basic and acidic residues" evidence="1">
    <location>
        <begin position="308"/>
        <end position="333"/>
    </location>
</feature>
<keyword evidence="3" id="KW-1185">Reference proteome</keyword>